<feature type="region of interest" description="Disordered" evidence="6">
    <location>
        <begin position="138"/>
        <end position="224"/>
    </location>
</feature>
<organism evidence="9 10">
    <name type="scientific">Pinctada imbricata</name>
    <name type="common">Atlantic pearl-oyster</name>
    <name type="synonym">Pinctada martensii</name>
    <dbReference type="NCBI Taxonomy" id="66713"/>
    <lineage>
        <taxon>Eukaryota</taxon>
        <taxon>Metazoa</taxon>
        <taxon>Spiralia</taxon>
        <taxon>Lophotrochozoa</taxon>
        <taxon>Mollusca</taxon>
        <taxon>Bivalvia</taxon>
        <taxon>Autobranchia</taxon>
        <taxon>Pteriomorphia</taxon>
        <taxon>Pterioida</taxon>
        <taxon>Pterioidea</taxon>
        <taxon>Pteriidae</taxon>
        <taxon>Pinctada</taxon>
    </lineage>
</organism>
<gene>
    <name evidence="9" type="ORF">FSP39_003305</name>
</gene>
<keyword evidence="3" id="KW-0732">Signal</keyword>
<evidence type="ECO:0000256" key="4">
    <source>
        <dbReference type="ARBA" id="ARBA00022989"/>
    </source>
</evidence>
<feature type="region of interest" description="Disordered" evidence="6">
    <location>
        <begin position="567"/>
        <end position="587"/>
    </location>
</feature>
<name>A0AA89BMT9_PINIB</name>
<accession>A0AA89BMT9</accession>
<dbReference type="PANTHER" id="PTHR21229:SF2">
    <property type="entry name" value="RE59932P"/>
    <property type="match status" value="1"/>
</dbReference>
<dbReference type="InterPro" id="IPR053937">
    <property type="entry name" value="GOST_TM"/>
</dbReference>
<feature type="transmembrane region" description="Helical" evidence="7">
    <location>
        <begin position="399"/>
        <end position="417"/>
    </location>
</feature>
<sequence>MASENFGWLVDFGTLLAQLASDTGGILNLGSNNGFVSKLSSLNVSGFNDDDRKEIQLSTFGFFKKGTLDVNVTAFRYYTDKPKKDDLMKNSNKQCILKSLPQSADKNLAIVLFRMHLGADKKVVIIEKSGKDLLHLDISDTSRKPPKVQPKATKKASAFSDKSLIQHPGSKKITEPIPKANQQDKKPSQVARRSVTEVPPSPKVAPPITTTTTTQKPDPTKPEPIPIYQIDNTSYRFSFKVQILHDEEEGLYNLYFHNCLNYKAESASKFDLDIEIIEQNEDNYLSAGEIPESYLFFAFAAVYLGVGIFWMVVLRRMKEDVYKIHYLMFAVIIVKSLACLFHAVDMHFISTEGFHEEAWAVLYYIVYLSRGALLFVTIILIGAGWAFIKHVLSDKEKKVFLIVIPLQILDNIAYIILEESEEGQTQYVLWQEIFIFVDLFCCGAILFPVVWSIRHLHESSRTDGKAAISLLKLKLFRQFYILIVCYIYFTRIIVYLVRITVPFQYEWLDELFREQATCAFFVITGYKFRPAPDNPYLQVPQEDEDEEVEMDEVVTKSGAFDNITRVNKGKSTEETGLKQRENSHEYD</sequence>
<feature type="transmembrane region" description="Helical" evidence="7">
    <location>
        <begin position="364"/>
        <end position="387"/>
    </location>
</feature>
<feature type="transmembrane region" description="Helical" evidence="7">
    <location>
        <begin position="294"/>
        <end position="314"/>
    </location>
</feature>
<evidence type="ECO:0000256" key="2">
    <source>
        <dbReference type="ARBA" id="ARBA00022692"/>
    </source>
</evidence>
<evidence type="ECO:0000256" key="3">
    <source>
        <dbReference type="ARBA" id="ARBA00022729"/>
    </source>
</evidence>
<comment type="subcellular location">
    <subcellularLocation>
        <location evidence="1">Membrane</location>
        <topology evidence="1">Multi-pass membrane protein</topology>
    </subcellularLocation>
</comment>
<keyword evidence="2 7" id="KW-0812">Transmembrane</keyword>
<keyword evidence="10" id="KW-1185">Reference proteome</keyword>
<feature type="compositionally biased region" description="Low complexity" evidence="6">
    <location>
        <begin position="206"/>
        <end position="217"/>
    </location>
</feature>
<proteinExistence type="predicted"/>
<dbReference type="PANTHER" id="PTHR21229">
    <property type="entry name" value="LUNG SEVEN TRANSMEMBRANE RECEPTOR"/>
    <property type="match status" value="1"/>
</dbReference>
<feature type="transmembrane region" description="Helical" evidence="7">
    <location>
        <begin position="326"/>
        <end position="344"/>
    </location>
</feature>
<dbReference type="EMBL" id="VSWD01000011">
    <property type="protein sequence ID" value="KAK3087223.1"/>
    <property type="molecule type" value="Genomic_DNA"/>
</dbReference>
<feature type="transmembrane region" description="Helical" evidence="7">
    <location>
        <begin position="479"/>
        <end position="497"/>
    </location>
</feature>
<evidence type="ECO:0000256" key="7">
    <source>
        <dbReference type="SAM" id="Phobius"/>
    </source>
</evidence>
<evidence type="ECO:0000256" key="1">
    <source>
        <dbReference type="ARBA" id="ARBA00004141"/>
    </source>
</evidence>
<dbReference type="InterPro" id="IPR009637">
    <property type="entry name" value="GPR107/GPR108-like"/>
</dbReference>
<dbReference type="AlphaFoldDB" id="A0AA89BMT9"/>
<evidence type="ECO:0000313" key="10">
    <source>
        <dbReference type="Proteomes" id="UP001186944"/>
    </source>
</evidence>
<feature type="compositionally biased region" description="Basic and acidic residues" evidence="6">
    <location>
        <begin position="570"/>
        <end position="587"/>
    </location>
</feature>
<feature type="transmembrane region" description="Helical" evidence="7">
    <location>
        <begin position="429"/>
        <end position="451"/>
    </location>
</feature>
<dbReference type="Proteomes" id="UP001186944">
    <property type="component" value="Unassembled WGS sequence"/>
</dbReference>
<dbReference type="Pfam" id="PF06814">
    <property type="entry name" value="GOST_TM"/>
    <property type="match status" value="1"/>
</dbReference>
<evidence type="ECO:0000256" key="5">
    <source>
        <dbReference type="ARBA" id="ARBA00023136"/>
    </source>
</evidence>
<dbReference type="GO" id="GO:0005794">
    <property type="term" value="C:Golgi apparatus"/>
    <property type="evidence" value="ECO:0007669"/>
    <property type="project" value="TreeGrafter"/>
</dbReference>
<comment type="caution">
    <text evidence="9">The sequence shown here is derived from an EMBL/GenBank/DDBJ whole genome shotgun (WGS) entry which is preliminary data.</text>
</comment>
<protein>
    <recommendedName>
        <fullName evidence="8">GOST seven transmembrane domain-containing protein</fullName>
    </recommendedName>
</protein>
<evidence type="ECO:0000313" key="9">
    <source>
        <dbReference type="EMBL" id="KAK3087223.1"/>
    </source>
</evidence>
<reference evidence="9" key="1">
    <citation type="submission" date="2019-08" db="EMBL/GenBank/DDBJ databases">
        <title>The improved chromosome-level genome for the pearl oyster Pinctada fucata martensii using PacBio sequencing and Hi-C.</title>
        <authorList>
            <person name="Zheng Z."/>
        </authorList>
    </citation>
    <scope>NUCLEOTIDE SEQUENCE</scope>
    <source>
        <strain evidence="9">ZZ-2019</strain>
        <tissue evidence="9">Adductor muscle</tissue>
    </source>
</reference>
<evidence type="ECO:0000256" key="6">
    <source>
        <dbReference type="SAM" id="MobiDB-lite"/>
    </source>
</evidence>
<evidence type="ECO:0000259" key="8">
    <source>
        <dbReference type="Pfam" id="PF06814"/>
    </source>
</evidence>
<feature type="domain" description="GOST seven transmembrane" evidence="8">
    <location>
        <begin position="293"/>
        <end position="535"/>
    </location>
</feature>
<dbReference type="GO" id="GO:0016020">
    <property type="term" value="C:membrane"/>
    <property type="evidence" value="ECO:0007669"/>
    <property type="project" value="UniProtKB-SubCell"/>
</dbReference>
<keyword evidence="5 7" id="KW-0472">Membrane</keyword>
<keyword evidence="4 7" id="KW-1133">Transmembrane helix</keyword>